<dbReference type="RefSeq" id="WP_183787212.1">
    <property type="nucleotide sequence ID" value="NZ_JACIBS010000010.1"/>
</dbReference>
<proteinExistence type="predicted"/>
<comment type="caution">
    <text evidence="2">The sequence shown here is derived from an EMBL/GenBank/DDBJ whole genome shotgun (WGS) entry which is preliminary data.</text>
</comment>
<dbReference type="InterPro" id="IPR049082">
    <property type="entry name" value="T7SS_signal"/>
</dbReference>
<dbReference type="EMBL" id="JACIBS010000010">
    <property type="protein sequence ID" value="MBB3666017.1"/>
    <property type="molecule type" value="Genomic_DNA"/>
</dbReference>
<keyword evidence="3" id="KW-1185">Reference proteome</keyword>
<evidence type="ECO:0000259" key="1">
    <source>
        <dbReference type="Pfam" id="PF21725"/>
    </source>
</evidence>
<evidence type="ECO:0000313" key="3">
    <source>
        <dbReference type="Proteomes" id="UP000564573"/>
    </source>
</evidence>
<dbReference type="Pfam" id="PF21725">
    <property type="entry name" value="T7SS_signal"/>
    <property type="match status" value="1"/>
</dbReference>
<organism evidence="2 3">
    <name type="scientific">Prauserella sediminis</name>
    <dbReference type="NCBI Taxonomy" id="577680"/>
    <lineage>
        <taxon>Bacteria</taxon>
        <taxon>Bacillati</taxon>
        <taxon>Actinomycetota</taxon>
        <taxon>Actinomycetes</taxon>
        <taxon>Pseudonocardiales</taxon>
        <taxon>Pseudonocardiaceae</taxon>
        <taxon>Prauserella</taxon>
        <taxon>Prauserella salsuginis group</taxon>
    </lineage>
</organism>
<gene>
    <name evidence="2" type="ORF">FB384_004977</name>
</gene>
<name>A0A839XTG3_9PSEU</name>
<dbReference type="Proteomes" id="UP000564573">
    <property type="component" value="Unassembled WGS sequence"/>
</dbReference>
<dbReference type="AlphaFoldDB" id="A0A839XTG3"/>
<accession>A0A839XTG3</accession>
<feature type="domain" description="Putative T7SS secretion signal" evidence="1">
    <location>
        <begin position="4"/>
        <end position="163"/>
    </location>
</feature>
<protein>
    <recommendedName>
        <fullName evidence="1">Putative T7SS secretion signal domain-containing protein</fullName>
    </recommendedName>
</protein>
<reference evidence="2 3" key="1">
    <citation type="submission" date="2020-08" db="EMBL/GenBank/DDBJ databases">
        <title>Sequencing the genomes of 1000 actinobacteria strains.</title>
        <authorList>
            <person name="Klenk H.-P."/>
        </authorList>
    </citation>
    <scope>NUCLEOTIDE SEQUENCE [LARGE SCALE GENOMIC DNA]</scope>
    <source>
        <strain evidence="2 3">DSM 45267</strain>
    </source>
</reference>
<evidence type="ECO:0000313" key="2">
    <source>
        <dbReference type="EMBL" id="MBB3666017.1"/>
    </source>
</evidence>
<sequence>MVAQLGQTTDPKQLVPGHPEQIAEDLRQIVGNLGTVGEVGGLLGQIDPQHWIGEASTMFRDAFGAEPPKWTELVDTVARGGQTLADFADVLAWGQGEAQRAIELHTQAQAAGRAATAQHQMHAAAGAPAPQADPGGGLLAEAQAVLDHARQRVDAAGTQLASTLGLQPDGQGGYSREHERVRERRIDRPWGGQQGLKEDPVARLVDTLGIQLPSASAQAAAGVSVAEGEIGGEFDTSVVGGQGMLGGSLLGASADAEATADATGASLGAGAEAHAARGSAEGGLDAGPLGVNGHANAAVEAAANANADVGLTGIDIGADAFAGGRADVGAAVEVAGVEAGVNAEGWAGAGAEAGAAFGMGEDGKFHVGGDLGIGLGLGGRLGGGIAIDPAQVTESVTGAADTVGSMVRDLGW</sequence>